<feature type="compositionally biased region" description="Acidic residues" evidence="1">
    <location>
        <begin position="366"/>
        <end position="375"/>
    </location>
</feature>
<evidence type="ECO:0000313" key="2">
    <source>
        <dbReference type="EMBL" id="KAJ5220347.1"/>
    </source>
</evidence>
<dbReference type="GeneID" id="83206150"/>
<evidence type="ECO:0008006" key="4">
    <source>
        <dbReference type="Google" id="ProtNLM"/>
    </source>
</evidence>
<comment type="caution">
    <text evidence="2">The sequence shown here is derived from an EMBL/GenBank/DDBJ whole genome shotgun (WGS) entry which is preliminary data.</text>
</comment>
<reference evidence="2" key="1">
    <citation type="submission" date="2022-11" db="EMBL/GenBank/DDBJ databases">
        <authorList>
            <person name="Petersen C."/>
        </authorList>
    </citation>
    <scope>NUCLEOTIDE SEQUENCE</scope>
    <source>
        <strain evidence="2">IBT 19713</strain>
    </source>
</reference>
<reference evidence="2" key="2">
    <citation type="journal article" date="2023" name="IMA Fungus">
        <title>Comparative genomic study of the Penicillium genus elucidates a diverse pangenome and 15 lateral gene transfer events.</title>
        <authorList>
            <person name="Petersen C."/>
            <person name="Sorensen T."/>
            <person name="Nielsen M.R."/>
            <person name="Sondergaard T.E."/>
            <person name="Sorensen J.L."/>
            <person name="Fitzpatrick D.A."/>
            <person name="Frisvad J.C."/>
            <person name="Nielsen K.L."/>
        </authorList>
    </citation>
    <scope>NUCLEOTIDE SEQUENCE</scope>
    <source>
        <strain evidence="2">IBT 19713</strain>
    </source>
</reference>
<feature type="compositionally biased region" description="Polar residues" evidence="1">
    <location>
        <begin position="310"/>
        <end position="319"/>
    </location>
</feature>
<feature type="region of interest" description="Disordered" evidence="1">
    <location>
        <begin position="1"/>
        <end position="25"/>
    </location>
</feature>
<feature type="compositionally biased region" description="Basic and acidic residues" evidence="1">
    <location>
        <begin position="291"/>
        <end position="308"/>
    </location>
</feature>
<feature type="region of interest" description="Disordered" evidence="1">
    <location>
        <begin position="285"/>
        <end position="375"/>
    </location>
</feature>
<dbReference type="Proteomes" id="UP001150941">
    <property type="component" value="Unassembled WGS sequence"/>
</dbReference>
<organism evidence="2 3">
    <name type="scientific">Penicillium chermesinum</name>
    <dbReference type="NCBI Taxonomy" id="63820"/>
    <lineage>
        <taxon>Eukaryota</taxon>
        <taxon>Fungi</taxon>
        <taxon>Dikarya</taxon>
        <taxon>Ascomycota</taxon>
        <taxon>Pezizomycotina</taxon>
        <taxon>Eurotiomycetes</taxon>
        <taxon>Eurotiomycetidae</taxon>
        <taxon>Eurotiales</taxon>
        <taxon>Aspergillaceae</taxon>
        <taxon>Penicillium</taxon>
    </lineage>
</organism>
<keyword evidence="3" id="KW-1185">Reference proteome</keyword>
<feature type="compositionally biased region" description="Basic and acidic residues" evidence="1">
    <location>
        <begin position="179"/>
        <end position="193"/>
    </location>
</feature>
<accession>A0A9W9NI20</accession>
<dbReference type="AlphaFoldDB" id="A0A9W9NI20"/>
<feature type="compositionally biased region" description="Basic residues" evidence="1">
    <location>
        <begin position="211"/>
        <end position="227"/>
    </location>
</feature>
<dbReference type="RefSeq" id="XP_058327177.1">
    <property type="nucleotide sequence ID" value="XM_058478847.1"/>
</dbReference>
<dbReference type="OrthoDB" id="552755at2759"/>
<dbReference type="PANTHER" id="PTHR15410">
    <property type="entry name" value="HIRA-INTERACTING PROTEIN 3"/>
    <property type="match status" value="1"/>
</dbReference>
<dbReference type="PANTHER" id="PTHR15410:SF2">
    <property type="entry name" value="HIRA-INTERACTING PROTEIN 3"/>
    <property type="match status" value="1"/>
</dbReference>
<feature type="compositionally biased region" description="Basic and acidic residues" evidence="1">
    <location>
        <begin position="1"/>
        <end position="11"/>
    </location>
</feature>
<name>A0A9W9NI20_9EURO</name>
<feature type="region of interest" description="Disordered" evidence="1">
    <location>
        <begin position="51"/>
        <end position="242"/>
    </location>
</feature>
<protein>
    <recommendedName>
        <fullName evidence="4">Transcriptional regulator</fullName>
    </recommendedName>
</protein>
<gene>
    <name evidence="2" type="ORF">N7468_009551</name>
</gene>
<feature type="compositionally biased region" description="Basic and acidic residues" evidence="1">
    <location>
        <begin position="64"/>
        <end position="98"/>
    </location>
</feature>
<feature type="compositionally biased region" description="Acidic residues" evidence="1">
    <location>
        <begin position="339"/>
        <end position="350"/>
    </location>
</feature>
<proteinExistence type="predicted"/>
<evidence type="ECO:0000256" key="1">
    <source>
        <dbReference type="SAM" id="MobiDB-lite"/>
    </source>
</evidence>
<feature type="compositionally biased region" description="Polar residues" evidence="1">
    <location>
        <begin position="12"/>
        <end position="22"/>
    </location>
</feature>
<dbReference type="GO" id="GO:0005634">
    <property type="term" value="C:nucleus"/>
    <property type="evidence" value="ECO:0007669"/>
    <property type="project" value="TreeGrafter"/>
</dbReference>
<dbReference type="EMBL" id="JAPQKS010000007">
    <property type="protein sequence ID" value="KAJ5220347.1"/>
    <property type="molecule type" value="Genomic_DNA"/>
</dbReference>
<sequence>MSDSESDREHNSLTPSDQSLEQSLRDEVAKVFKSGKMEELTVKRVRLAAEKSLGLAEGYFKTTGDWKTRSEKIIKDEVEKQEAAPEEPREEVPHEPQPKKKAAPKRSKSDAAPKPRKRQKTQTPESEDDLAGSPVVESEEESTKPKQGSTAKAKKGAKSKEREVSVEAADAPNEDIDMEDKPTESTADLAKDDSESEMSVVLDEEPEPAPKKRKSAKGPAKKGRKTAKPPPKEKDEQDPDQAEIKRLQGWLVKCGIRKMWFRELAPYETPKAKIKHLKDMLEEAGMTGRYSQEKANKIREERELKADLEQIQQGAQQWGDSGGSRRRTARGQQPLKVQDDDDNNEESEEETSQKRIPRGRQSLAFLDDEDGEESD</sequence>
<evidence type="ECO:0000313" key="3">
    <source>
        <dbReference type="Proteomes" id="UP001150941"/>
    </source>
</evidence>
<dbReference type="InterPro" id="IPR037647">
    <property type="entry name" value="HIRIP3"/>
</dbReference>